<organism evidence="3">
    <name type="scientific">Cereibacter sphaeroides (strain ATCC 17025 / ATH 2.4.3)</name>
    <name type="common">Rhodobacter sphaeroides</name>
    <dbReference type="NCBI Taxonomy" id="349102"/>
    <lineage>
        <taxon>Bacteria</taxon>
        <taxon>Pseudomonadati</taxon>
        <taxon>Pseudomonadota</taxon>
        <taxon>Alphaproteobacteria</taxon>
        <taxon>Rhodobacterales</taxon>
        <taxon>Paracoccaceae</taxon>
        <taxon>Cereibacter</taxon>
    </lineage>
</organism>
<dbReference type="BioCyc" id="RSPH349102:G1G8M-1789-MONOMER"/>
<proteinExistence type="predicted"/>
<keyword evidence="2" id="KW-1133">Transmembrane helix</keyword>
<name>A4WTB4_CERS5</name>
<dbReference type="HOGENOM" id="CLU_2169125_0_0_5"/>
<sequence length="107" mass="11782">MRQDLPLSPRDLVMTRHHAEHSPNPEIRETAHRLLTDHELAVATGRPLHRALPRPVLRKPRPAPSLTGFLVGLLALVGFAFAATVLWAHASDVAETMARQSAAMRGM</sequence>
<accession>A4WTB4</accession>
<dbReference type="KEGG" id="rsq:Rsph17025_1735"/>
<dbReference type="AlphaFoldDB" id="A4WTB4"/>
<feature type="transmembrane region" description="Helical" evidence="2">
    <location>
        <begin position="66"/>
        <end position="88"/>
    </location>
</feature>
<protein>
    <submittedName>
        <fullName evidence="3">Uncharacterized protein</fullName>
    </submittedName>
</protein>
<dbReference type="EMBL" id="CP000661">
    <property type="protein sequence ID" value="ABP70628.1"/>
    <property type="molecule type" value="Genomic_DNA"/>
</dbReference>
<dbReference type="STRING" id="349102.Rsph17025_1735"/>
<evidence type="ECO:0000256" key="2">
    <source>
        <dbReference type="SAM" id="Phobius"/>
    </source>
</evidence>
<gene>
    <name evidence="3" type="ordered locus">Rsph17025_1735</name>
</gene>
<keyword evidence="2" id="KW-0472">Membrane</keyword>
<evidence type="ECO:0000313" key="3">
    <source>
        <dbReference type="EMBL" id="ABP70628.1"/>
    </source>
</evidence>
<feature type="region of interest" description="Disordered" evidence="1">
    <location>
        <begin position="1"/>
        <end position="24"/>
    </location>
</feature>
<keyword evidence="2" id="KW-0812">Transmembrane</keyword>
<reference evidence="3" key="1">
    <citation type="submission" date="2007-04" db="EMBL/GenBank/DDBJ databases">
        <title>Complete sequence of chromosome of Rhodobacter sphaeroides ATCC 17025.</title>
        <authorList>
            <consortium name="US DOE Joint Genome Institute"/>
            <person name="Copeland A."/>
            <person name="Lucas S."/>
            <person name="Lapidus A."/>
            <person name="Barry K."/>
            <person name="Detter J.C."/>
            <person name="Glavina del Rio T."/>
            <person name="Hammon N."/>
            <person name="Israni S."/>
            <person name="Dalin E."/>
            <person name="Tice H."/>
            <person name="Pitluck S."/>
            <person name="Chertkov O."/>
            <person name="Brettin T."/>
            <person name="Bruce D."/>
            <person name="Han C."/>
            <person name="Schmutz J."/>
            <person name="Larimer F."/>
            <person name="Land M."/>
            <person name="Hauser L."/>
            <person name="Kyrpides N."/>
            <person name="Kim E."/>
            <person name="Richardson P."/>
            <person name="Mackenzie C."/>
            <person name="Choudhary M."/>
            <person name="Donohue T.J."/>
            <person name="Kaplan S."/>
        </authorList>
    </citation>
    <scope>NUCLEOTIDE SEQUENCE [LARGE SCALE GENOMIC DNA]</scope>
    <source>
        <strain evidence="3">ATCC 17025</strain>
    </source>
</reference>
<evidence type="ECO:0000256" key="1">
    <source>
        <dbReference type="SAM" id="MobiDB-lite"/>
    </source>
</evidence>